<dbReference type="PANTHER" id="PTHR15938">
    <property type="entry name" value="TBP-1 INTERACTING PROTEIN"/>
    <property type="match status" value="1"/>
</dbReference>
<dbReference type="GeneID" id="81390122"/>
<dbReference type="EMBL" id="JAPMSZ010000001">
    <property type="protein sequence ID" value="KAJ5114611.1"/>
    <property type="molecule type" value="Genomic_DNA"/>
</dbReference>
<dbReference type="GO" id="GO:0120231">
    <property type="term" value="C:DNA recombinase auxiliary factor complex"/>
    <property type="evidence" value="ECO:0007669"/>
    <property type="project" value="TreeGrafter"/>
</dbReference>
<dbReference type="PANTHER" id="PTHR15938:SF0">
    <property type="entry name" value="HOMOLOGOUS-PAIRING PROTEIN 2 HOMOLOG"/>
    <property type="match status" value="1"/>
</dbReference>
<dbReference type="Proteomes" id="UP001141434">
    <property type="component" value="Unassembled WGS sequence"/>
</dbReference>
<gene>
    <name evidence="7" type="ORF">NUU61_000370</name>
</gene>
<feature type="region of interest" description="Disordered" evidence="6">
    <location>
        <begin position="1"/>
        <end position="27"/>
    </location>
</feature>
<evidence type="ECO:0000256" key="4">
    <source>
        <dbReference type="ARBA" id="ARBA00023254"/>
    </source>
</evidence>
<comment type="caution">
    <text evidence="7">The sequence shown here is derived from an EMBL/GenBank/DDBJ whole genome shotgun (WGS) entry which is preliminary data.</text>
</comment>
<dbReference type="GO" id="GO:0000794">
    <property type="term" value="C:condensed nuclear chromosome"/>
    <property type="evidence" value="ECO:0007669"/>
    <property type="project" value="TreeGrafter"/>
</dbReference>
<organism evidence="7 8">
    <name type="scientific">Penicillium alfredii</name>
    <dbReference type="NCBI Taxonomy" id="1506179"/>
    <lineage>
        <taxon>Eukaryota</taxon>
        <taxon>Fungi</taxon>
        <taxon>Dikarya</taxon>
        <taxon>Ascomycota</taxon>
        <taxon>Pezizomycotina</taxon>
        <taxon>Eurotiomycetes</taxon>
        <taxon>Eurotiomycetidae</taxon>
        <taxon>Eurotiales</taxon>
        <taxon>Aspergillaceae</taxon>
        <taxon>Penicillium</taxon>
    </lineage>
</organism>
<evidence type="ECO:0000256" key="6">
    <source>
        <dbReference type="SAM" id="MobiDB-lite"/>
    </source>
</evidence>
<reference evidence="7" key="2">
    <citation type="journal article" date="2023" name="IMA Fungus">
        <title>Comparative genomic study of the Penicillium genus elucidates a diverse pangenome and 15 lateral gene transfer events.</title>
        <authorList>
            <person name="Petersen C."/>
            <person name="Sorensen T."/>
            <person name="Nielsen M.R."/>
            <person name="Sondergaard T.E."/>
            <person name="Sorensen J.L."/>
            <person name="Fitzpatrick D.A."/>
            <person name="Frisvad J.C."/>
            <person name="Nielsen K.L."/>
        </authorList>
    </citation>
    <scope>NUCLEOTIDE SEQUENCE</scope>
    <source>
        <strain evidence="7">IBT 34128</strain>
    </source>
</reference>
<keyword evidence="8" id="KW-1185">Reference proteome</keyword>
<dbReference type="GO" id="GO:0120230">
    <property type="term" value="F:recombinase activator activity"/>
    <property type="evidence" value="ECO:0007669"/>
    <property type="project" value="TreeGrafter"/>
</dbReference>
<evidence type="ECO:0008006" key="9">
    <source>
        <dbReference type="Google" id="ProtNLM"/>
    </source>
</evidence>
<dbReference type="Gene3D" id="1.10.10.10">
    <property type="entry name" value="Winged helix-like DNA-binding domain superfamily/Winged helix DNA-binding domain"/>
    <property type="match status" value="1"/>
</dbReference>
<dbReference type="GO" id="GO:0007129">
    <property type="term" value="P:homologous chromosome pairing at meiosis"/>
    <property type="evidence" value="ECO:0007669"/>
    <property type="project" value="TreeGrafter"/>
</dbReference>
<name>A0A9W9G9J0_9EURO</name>
<reference evidence="7" key="1">
    <citation type="submission" date="2022-11" db="EMBL/GenBank/DDBJ databases">
        <authorList>
            <person name="Petersen C."/>
        </authorList>
    </citation>
    <scope>NUCLEOTIDE SEQUENCE</scope>
    <source>
        <strain evidence="7">IBT 34128</strain>
    </source>
</reference>
<keyword evidence="3" id="KW-0539">Nucleus</keyword>
<accession>A0A9W9G9J0</accession>
<sequence length="256" mass="28602">MAPRKGKSDAPAATDGEYEQLRSPKAGKAYAEPDARFVLDYLPLDDPVALIRYALQAIEVSANLHNKVSKGGYYFMGLSPLRTHRLPAAQAAKLLQKLHQEGEVEGRISGKQTVYHALQDASDTATPEAIAILNQDIESFRGQLDNLRANEKQSRAALTALVTKPRLSDLRQDISRLKDERETLQGRVATSASSEPIPITPVERSHLETAWKKWQRHATIRRRICRDLWARCSEVLPEDMTASELWESLGLEGKPQ</sequence>
<proteinExistence type="predicted"/>
<keyword evidence="4" id="KW-0469">Meiosis</keyword>
<evidence type="ECO:0000256" key="5">
    <source>
        <dbReference type="SAM" id="Coils"/>
    </source>
</evidence>
<dbReference type="GO" id="GO:0010774">
    <property type="term" value="P:meiotic strand invasion involved in reciprocal meiotic recombination"/>
    <property type="evidence" value="ECO:0007669"/>
    <property type="project" value="TreeGrafter"/>
</dbReference>
<evidence type="ECO:0000256" key="3">
    <source>
        <dbReference type="ARBA" id="ARBA00023242"/>
    </source>
</evidence>
<dbReference type="OrthoDB" id="272266at2759"/>
<protein>
    <recommendedName>
        <fullName evidence="9">Homologous-pairing protein 2 winged helix domain-containing protein</fullName>
    </recommendedName>
</protein>
<dbReference type="AlphaFoldDB" id="A0A9W9G9J0"/>
<evidence type="ECO:0000313" key="8">
    <source>
        <dbReference type="Proteomes" id="UP001141434"/>
    </source>
</evidence>
<dbReference type="GO" id="GO:0003690">
    <property type="term" value="F:double-stranded DNA binding"/>
    <property type="evidence" value="ECO:0007669"/>
    <property type="project" value="TreeGrafter"/>
</dbReference>
<keyword evidence="2" id="KW-0233">DNA recombination</keyword>
<evidence type="ECO:0000256" key="2">
    <source>
        <dbReference type="ARBA" id="ARBA00023172"/>
    </source>
</evidence>
<evidence type="ECO:0000256" key="1">
    <source>
        <dbReference type="ARBA" id="ARBA00004123"/>
    </source>
</evidence>
<dbReference type="InterPro" id="IPR036388">
    <property type="entry name" value="WH-like_DNA-bd_sf"/>
</dbReference>
<dbReference type="GO" id="GO:0000709">
    <property type="term" value="P:meiotic joint molecule formation"/>
    <property type="evidence" value="ECO:0007669"/>
    <property type="project" value="TreeGrafter"/>
</dbReference>
<dbReference type="RefSeq" id="XP_056515804.1">
    <property type="nucleotide sequence ID" value="XM_056650954.1"/>
</dbReference>
<evidence type="ECO:0000313" key="7">
    <source>
        <dbReference type="EMBL" id="KAJ5114611.1"/>
    </source>
</evidence>
<comment type="subcellular location">
    <subcellularLocation>
        <location evidence="1">Nucleus</location>
    </subcellularLocation>
</comment>
<keyword evidence="5" id="KW-0175">Coiled coil</keyword>
<feature type="coiled-coil region" evidence="5">
    <location>
        <begin position="130"/>
        <end position="187"/>
    </location>
</feature>